<dbReference type="SMART" id="SM00255">
    <property type="entry name" value="TIR"/>
    <property type="match status" value="1"/>
</dbReference>
<dbReference type="GO" id="GO:0006952">
    <property type="term" value="P:defense response"/>
    <property type="evidence" value="ECO:0007669"/>
    <property type="project" value="InterPro"/>
</dbReference>
<dbReference type="Gene3D" id="3.80.10.10">
    <property type="entry name" value="Ribonuclease Inhibitor"/>
    <property type="match status" value="3"/>
</dbReference>
<comment type="caution">
    <text evidence="9">The sequence shown here is derived from an EMBL/GenBank/DDBJ whole genome shotgun (WGS) entry which is preliminary data.</text>
</comment>
<evidence type="ECO:0000259" key="8">
    <source>
        <dbReference type="PROSITE" id="PS50104"/>
    </source>
</evidence>
<dbReference type="Gene3D" id="3.40.50.10140">
    <property type="entry name" value="Toll/interleukin-1 receptor homology (TIR) domain"/>
    <property type="match status" value="1"/>
</dbReference>
<keyword evidence="7" id="KW-1133">Transmembrane helix</keyword>
<dbReference type="SMART" id="SM00369">
    <property type="entry name" value="LRR_TYP"/>
    <property type="match status" value="2"/>
</dbReference>
<dbReference type="FunFam" id="3.40.50.10140:FF:000007">
    <property type="entry name" value="Disease resistance protein (TIR-NBS-LRR class)"/>
    <property type="match status" value="1"/>
</dbReference>
<dbReference type="InterPro" id="IPR035897">
    <property type="entry name" value="Toll_tir_struct_dom_sf"/>
</dbReference>
<dbReference type="PANTHER" id="PTHR11017">
    <property type="entry name" value="LEUCINE-RICH REPEAT-CONTAINING PROTEIN"/>
    <property type="match status" value="1"/>
</dbReference>
<dbReference type="SUPFAM" id="SSF52200">
    <property type="entry name" value="Toll/Interleukin receptor TIR domain"/>
    <property type="match status" value="1"/>
</dbReference>
<evidence type="ECO:0000256" key="5">
    <source>
        <dbReference type="ARBA" id="ARBA00023027"/>
    </source>
</evidence>
<keyword evidence="7" id="KW-0812">Transmembrane</keyword>
<dbReference type="Pfam" id="PF01582">
    <property type="entry name" value="TIR"/>
    <property type="match status" value="1"/>
</dbReference>
<evidence type="ECO:0000256" key="2">
    <source>
        <dbReference type="ARBA" id="ARBA00022614"/>
    </source>
</evidence>
<proteinExistence type="predicted"/>
<evidence type="ECO:0000256" key="7">
    <source>
        <dbReference type="SAM" id="Phobius"/>
    </source>
</evidence>
<evidence type="ECO:0000256" key="1">
    <source>
        <dbReference type="ARBA" id="ARBA00011982"/>
    </source>
</evidence>
<feature type="transmembrane region" description="Helical" evidence="7">
    <location>
        <begin position="1424"/>
        <end position="1448"/>
    </location>
</feature>
<dbReference type="Gene3D" id="1.10.8.430">
    <property type="entry name" value="Helical domain of apoptotic protease-activating factors"/>
    <property type="match status" value="1"/>
</dbReference>
<dbReference type="InterPro" id="IPR042197">
    <property type="entry name" value="Apaf_helical"/>
</dbReference>
<dbReference type="InterPro" id="IPR027417">
    <property type="entry name" value="P-loop_NTPase"/>
</dbReference>
<keyword evidence="3" id="KW-0677">Repeat</keyword>
<keyword evidence="7" id="KW-0472">Membrane</keyword>
<keyword evidence="5" id="KW-0520">NAD</keyword>
<evidence type="ECO:0000313" key="10">
    <source>
        <dbReference type="Proteomes" id="UP000245207"/>
    </source>
</evidence>
<dbReference type="InterPro" id="IPR044974">
    <property type="entry name" value="Disease_R_plants"/>
</dbReference>
<evidence type="ECO:0000256" key="3">
    <source>
        <dbReference type="ARBA" id="ARBA00022737"/>
    </source>
</evidence>
<dbReference type="EC" id="3.2.2.6" evidence="1"/>
<dbReference type="PROSITE" id="PS50104">
    <property type="entry name" value="TIR"/>
    <property type="match status" value="1"/>
</dbReference>
<keyword evidence="4" id="KW-0611">Plant defense</keyword>
<dbReference type="SUPFAM" id="SSF52058">
    <property type="entry name" value="L domain-like"/>
    <property type="match status" value="2"/>
</dbReference>
<dbReference type="FunFam" id="1.10.8.430:FF:000002">
    <property type="entry name" value="Disease resistance protein (TIR-NBS-LRR class)"/>
    <property type="match status" value="1"/>
</dbReference>
<dbReference type="Pfam" id="PF00931">
    <property type="entry name" value="NB-ARC"/>
    <property type="match status" value="1"/>
</dbReference>
<keyword evidence="10" id="KW-1185">Reference proteome</keyword>
<dbReference type="InterPro" id="IPR000157">
    <property type="entry name" value="TIR_dom"/>
</dbReference>
<gene>
    <name evidence="9" type="ORF">CTI12_AA361080</name>
</gene>
<dbReference type="InterPro" id="IPR032675">
    <property type="entry name" value="LRR_dom_sf"/>
</dbReference>
<keyword evidence="2" id="KW-0433">Leucine-rich repeat</keyword>
<dbReference type="PANTHER" id="PTHR11017:SF340">
    <property type="entry name" value="NB-ARC-RELATED"/>
    <property type="match status" value="1"/>
</dbReference>
<dbReference type="Pfam" id="PF23286">
    <property type="entry name" value="LRR_13"/>
    <property type="match status" value="1"/>
</dbReference>
<accession>A0A2U1L3V0</accession>
<dbReference type="EMBL" id="PKPP01011701">
    <property type="protein sequence ID" value="PWA43677.1"/>
    <property type="molecule type" value="Genomic_DNA"/>
</dbReference>
<evidence type="ECO:0000256" key="6">
    <source>
        <dbReference type="ARBA" id="ARBA00047304"/>
    </source>
</evidence>
<dbReference type="InterPro" id="IPR003591">
    <property type="entry name" value="Leu-rich_rpt_typical-subtyp"/>
</dbReference>
<dbReference type="GO" id="GO:0061809">
    <property type="term" value="F:NAD+ nucleosidase activity, cyclic ADP-ribose generating"/>
    <property type="evidence" value="ECO:0007669"/>
    <property type="project" value="UniProtKB-EC"/>
</dbReference>
<dbReference type="Gene3D" id="3.40.50.300">
    <property type="entry name" value="P-loop containing nucleotide triphosphate hydrolases"/>
    <property type="match status" value="1"/>
</dbReference>
<dbReference type="InterPro" id="IPR002182">
    <property type="entry name" value="NB-ARC"/>
</dbReference>
<dbReference type="Pfam" id="PF23282">
    <property type="entry name" value="WHD_ROQ1"/>
    <property type="match status" value="1"/>
</dbReference>
<reference evidence="9 10" key="1">
    <citation type="journal article" date="2018" name="Mol. Plant">
        <title>The genome of Artemisia annua provides insight into the evolution of Asteraceae family and artemisinin biosynthesis.</title>
        <authorList>
            <person name="Shen Q."/>
            <person name="Zhang L."/>
            <person name="Liao Z."/>
            <person name="Wang S."/>
            <person name="Yan T."/>
            <person name="Shi P."/>
            <person name="Liu M."/>
            <person name="Fu X."/>
            <person name="Pan Q."/>
            <person name="Wang Y."/>
            <person name="Lv Z."/>
            <person name="Lu X."/>
            <person name="Zhang F."/>
            <person name="Jiang W."/>
            <person name="Ma Y."/>
            <person name="Chen M."/>
            <person name="Hao X."/>
            <person name="Li L."/>
            <person name="Tang Y."/>
            <person name="Lv G."/>
            <person name="Zhou Y."/>
            <person name="Sun X."/>
            <person name="Brodelius P.E."/>
            <person name="Rose J.K.C."/>
            <person name="Tang K."/>
        </authorList>
    </citation>
    <scope>NUCLEOTIDE SEQUENCE [LARGE SCALE GENOMIC DNA]</scope>
    <source>
        <strain evidence="10">cv. Huhao1</strain>
        <tissue evidence="9">Leaf</tissue>
    </source>
</reference>
<evidence type="ECO:0000256" key="4">
    <source>
        <dbReference type="ARBA" id="ARBA00022821"/>
    </source>
</evidence>
<dbReference type="InterPro" id="IPR058546">
    <property type="entry name" value="RPS4B/Roq1-like_LRR"/>
</dbReference>
<dbReference type="PRINTS" id="PR00364">
    <property type="entry name" value="DISEASERSIST"/>
</dbReference>
<dbReference type="InterPro" id="IPR058192">
    <property type="entry name" value="WHD_ROQ1-like"/>
</dbReference>
<dbReference type="GO" id="GO:0007165">
    <property type="term" value="P:signal transduction"/>
    <property type="evidence" value="ECO:0007669"/>
    <property type="project" value="InterPro"/>
</dbReference>
<sequence length="1467" mass="167228">MFIELIKLHKIGPVFLSFRGEDTRKTFVDHLYTSLVQQGIHTYKDDETLPRGEAVGPSLQKAIRESRIAVVVLSENYADSSWCLDELAYIMECMGTRGQIVMPVFYYVDPSDVRKQKGKYGEAFAKHELENNHKVELWKNALAAAGNLSGWVPKDYANGHEAKCIKDIVGSISSKLYPLLSKVSKDLIGIETRLQDLKSKLETGSSGGVRIVGIWGVGGGGKTTLAFAAYTEMSVHFEGNCFLKNIREESSKHGLKMLQKNMLSSILKTELVVEIEEEGRSMIKRRLCHKKVLVVLDDVDDLEQIEALAGSHDWFGEGSRIIITTRNEHLLNLKADSVYGVSLLSHDEAMELFHSHAYREDKPVEDYEILSEKVVSYAGGLPLALKVLGSFLCDKDKDEWKSAVAKLKDIPNHKVTERLKISYDGLDPDEKDLFLDIACFHRKRTPIDDAMKVLDACSFNPVIGVRVLVQKCLIYEWNGVFDMHDLIEEMAHHIVRGKHPNHPEKHSRGNDRIQALVLSKKFDHPCLPQVLANMKNARWISLDHYPKSSLPSNFQPTKLGCLTLEDSLLKQLWQGSKENDRIQALVVSNESYPPRLPQALANMNNARWISLDHYPKSSLPSNFQPTKLGCLTLEDSLLKQLWQGSKHLPNLKILDLQSSYQLKRTPDFNGLPCLERLILMDCIRLKMIHPSIGYHERLVYVNMRWCEKLKTFPPIYRMQKLESLNLSWCVRLWKFPEFKTNMDSLKELDLSWTAIEIVPSSVGEYCTNLVYLNLTGCYKLKRIECNFRLFKHLKECHLDGCRQLEKLEDNFFDVECCLEALSLSTDVKSSLINRIAIRSGLSFLYKGSVSIKFPLFPRFLKKLRLQGSNLGDGDIPSDIVELSCLQVLDLSWNDFLQLPSNLSQLPSLKFLDVSWCENLVELPDLPSSIAILDADFCDSLESLGDLSNYKWLWKVSCTRKIKMVGRGRALHSMLQGNAVENHFMSLSCGSGSSHIMPHQPTFTLQLPHNWYNDFSGFLLFTDKVGLHLIVIKQEETCLDVQPDHWPEFDSNPESDKYSRVGYVSFGSLRHTSWWNPAYNKLSFKSGDKKFNLKVGLVPRKCNGDSNERAKGAVDSSEFWDEEEGCLVSWTIGHVRIRFRLKPIGIAFGPAYQLVYIIRQRQETSLAYAHTDQQMWKEAAKSANPTFHQQMALLLIPPDLGSNIGIGISVYFFVLMLPFFSSKQHIRETSFDVVSHSTVVLNMPNFACNILVPSKATNDKIFDQALLKIPEAGWHNIHHVTGFILKVQSRDTKKIEPQWLKWIYTYMLGGWWFKWIGSKFKSKHMEPSHSEEFDKSPESEAYIFVMVAVKDVLNESSTLPPVLKVESYATDKWEWLEYQEQQVTILENRTSLLPPTQNSKVVAFKTCTIFLNLLSQTPIQLGLSFFCYITPAFFLFTLAMFLFCIVVIISSKTPDNHVSKHSLLVELG</sequence>
<dbReference type="SUPFAM" id="SSF52540">
    <property type="entry name" value="P-loop containing nucleoside triphosphate hydrolases"/>
    <property type="match status" value="1"/>
</dbReference>
<protein>
    <recommendedName>
        <fullName evidence="1">ADP-ribosyl cyclase/cyclic ADP-ribose hydrolase</fullName>
        <ecNumber evidence="1">3.2.2.6</ecNumber>
    </recommendedName>
</protein>
<organism evidence="9 10">
    <name type="scientific">Artemisia annua</name>
    <name type="common">Sweet wormwood</name>
    <dbReference type="NCBI Taxonomy" id="35608"/>
    <lineage>
        <taxon>Eukaryota</taxon>
        <taxon>Viridiplantae</taxon>
        <taxon>Streptophyta</taxon>
        <taxon>Embryophyta</taxon>
        <taxon>Tracheophyta</taxon>
        <taxon>Spermatophyta</taxon>
        <taxon>Magnoliopsida</taxon>
        <taxon>eudicotyledons</taxon>
        <taxon>Gunneridae</taxon>
        <taxon>Pentapetalae</taxon>
        <taxon>asterids</taxon>
        <taxon>campanulids</taxon>
        <taxon>Asterales</taxon>
        <taxon>Asteraceae</taxon>
        <taxon>Asteroideae</taxon>
        <taxon>Anthemideae</taxon>
        <taxon>Artemisiinae</taxon>
        <taxon>Artemisia</taxon>
    </lineage>
</organism>
<feature type="domain" description="TIR" evidence="8">
    <location>
        <begin position="10"/>
        <end position="176"/>
    </location>
</feature>
<dbReference type="GO" id="GO:0043531">
    <property type="term" value="F:ADP binding"/>
    <property type="evidence" value="ECO:0007669"/>
    <property type="project" value="InterPro"/>
</dbReference>
<dbReference type="OrthoDB" id="1357022at2759"/>
<name>A0A2U1L3V0_ARTAN</name>
<dbReference type="Proteomes" id="UP000245207">
    <property type="component" value="Unassembled WGS sequence"/>
</dbReference>
<comment type="catalytic activity">
    <reaction evidence="6">
        <text>NAD(+) + H2O = ADP-D-ribose + nicotinamide + H(+)</text>
        <dbReference type="Rhea" id="RHEA:16301"/>
        <dbReference type="ChEBI" id="CHEBI:15377"/>
        <dbReference type="ChEBI" id="CHEBI:15378"/>
        <dbReference type="ChEBI" id="CHEBI:17154"/>
        <dbReference type="ChEBI" id="CHEBI:57540"/>
        <dbReference type="ChEBI" id="CHEBI:57967"/>
        <dbReference type="EC" id="3.2.2.6"/>
    </reaction>
    <physiologicalReaction direction="left-to-right" evidence="6">
        <dbReference type="Rhea" id="RHEA:16302"/>
    </physiologicalReaction>
</comment>
<evidence type="ECO:0000313" key="9">
    <source>
        <dbReference type="EMBL" id="PWA43677.1"/>
    </source>
</evidence>